<evidence type="ECO:0000313" key="2">
    <source>
        <dbReference type="Proteomes" id="UP000576969"/>
    </source>
</evidence>
<dbReference type="AlphaFoldDB" id="A0A7Y9GP67"/>
<evidence type="ECO:0000313" key="1">
    <source>
        <dbReference type="EMBL" id="NYE18995.1"/>
    </source>
</evidence>
<accession>A0A7Y9GP67</accession>
<proteinExistence type="predicted"/>
<keyword evidence="2" id="KW-1185">Reference proteome</keyword>
<organism evidence="1 2">
    <name type="scientific">Microbacterium immunditiarum</name>
    <dbReference type="NCBI Taxonomy" id="337480"/>
    <lineage>
        <taxon>Bacteria</taxon>
        <taxon>Bacillati</taxon>
        <taxon>Actinomycetota</taxon>
        <taxon>Actinomycetes</taxon>
        <taxon>Micrococcales</taxon>
        <taxon>Microbacteriaceae</taxon>
        <taxon>Microbacterium</taxon>
    </lineage>
</organism>
<dbReference type="Gene3D" id="3.40.50.1820">
    <property type="entry name" value="alpha/beta hydrolase"/>
    <property type="match status" value="1"/>
</dbReference>
<dbReference type="EMBL" id="JACCBV010000001">
    <property type="protein sequence ID" value="NYE18995.1"/>
    <property type="molecule type" value="Genomic_DNA"/>
</dbReference>
<comment type="caution">
    <text evidence="1">The sequence shown here is derived from an EMBL/GenBank/DDBJ whole genome shotgun (WGS) entry which is preliminary data.</text>
</comment>
<dbReference type="SUPFAM" id="SSF53474">
    <property type="entry name" value="alpha/beta-Hydrolases"/>
    <property type="match status" value="1"/>
</dbReference>
<sequence>MHGPVAVPTLMLSGSESTPEIRQATDAAHAALPEATVRVLDGHAHIAHRTHPELVAAIVREFVSG</sequence>
<name>A0A7Y9GP67_9MICO</name>
<protein>
    <submittedName>
        <fullName evidence="1">Pimeloyl-ACP methyl ester carboxylesterase</fullName>
    </submittedName>
</protein>
<dbReference type="InterPro" id="IPR029058">
    <property type="entry name" value="AB_hydrolase_fold"/>
</dbReference>
<dbReference type="Proteomes" id="UP000576969">
    <property type="component" value="Unassembled WGS sequence"/>
</dbReference>
<reference evidence="1 2" key="1">
    <citation type="submission" date="2020-07" db="EMBL/GenBank/DDBJ databases">
        <title>Sequencing the genomes of 1000 actinobacteria strains.</title>
        <authorList>
            <person name="Klenk H.-P."/>
        </authorList>
    </citation>
    <scope>NUCLEOTIDE SEQUENCE [LARGE SCALE GENOMIC DNA]</scope>
    <source>
        <strain evidence="1 2">DSM 24662</strain>
    </source>
</reference>
<dbReference type="RefSeq" id="WP_218852871.1">
    <property type="nucleotide sequence ID" value="NZ_JACCBV010000001.1"/>
</dbReference>
<gene>
    <name evidence="1" type="ORF">BJ991_001023</name>
</gene>